<name>A0A8J4CAX8_9CHLO</name>
<keyword evidence="4" id="KW-1185">Reference proteome</keyword>
<gene>
    <name evidence="2" type="ORF">Vretifemale_8516</name>
    <name evidence="3" type="ORF">Vretimale_16671</name>
</gene>
<dbReference type="Proteomes" id="UP000747110">
    <property type="component" value="Unassembled WGS sequence"/>
</dbReference>
<dbReference type="InterPro" id="IPR029044">
    <property type="entry name" value="Nucleotide-diphossugar_trans"/>
</dbReference>
<protein>
    <submittedName>
        <fullName evidence="2">Uncharacterized protein</fullName>
    </submittedName>
</protein>
<evidence type="ECO:0000313" key="4">
    <source>
        <dbReference type="Proteomes" id="UP000747110"/>
    </source>
</evidence>
<organism evidence="2 4">
    <name type="scientific">Volvox reticuliferus</name>
    <dbReference type="NCBI Taxonomy" id="1737510"/>
    <lineage>
        <taxon>Eukaryota</taxon>
        <taxon>Viridiplantae</taxon>
        <taxon>Chlorophyta</taxon>
        <taxon>core chlorophytes</taxon>
        <taxon>Chlorophyceae</taxon>
        <taxon>CS clade</taxon>
        <taxon>Chlamydomonadales</taxon>
        <taxon>Volvocaceae</taxon>
        <taxon>Volvox</taxon>
    </lineage>
</organism>
<feature type="signal peptide" evidence="1">
    <location>
        <begin position="1"/>
        <end position="19"/>
    </location>
</feature>
<dbReference type="EMBL" id="BNCP01000015">
    <property type="protein sequence ID" value="GIL79124.1"/>
    <property type="molecule type" value="Genomic_DNA"/>
</dbReference>
<dbReference type="OrthoDB" id="523134at2759"/>
<proteinExistence type="predicted"/>
<dbReference type="EMBL" id="BNCQ01000050">
    <property type="protein sequence ID" value="GIM13599.1"/>
    <property type="molecule type" value="Genomic_DNA"/>
</dbReference>
<dbReference type="SUPFAM" id="SSF53448">
    <property type="entry name" value="Nucleotide-diphospho-sugar transferases"/>
    <property type="match status" value="1"/>
</dbReference>
<evidence type="ECO:0000256" key="1">
    <source>
        <dbReference type="SAM" id="SignalP"/>
    </source>
</evidence>
<comment type="caution">
    <text evidence="2">The sequence shown here is derived from an EMBL/GenBank/DDBJ whole genome shotgun (WGS) entry which is preliminary data.</text>
</comment>
<dbReference type="AlphaFoldDB" id="A0A8J4CAX8"/>
<reference evidence="2" key="1">
    <citation type="journal article" date="2021" name="Proc. Natl. Acad. Sci. U.S.A.">
        <title>Three genomes in the algal genus Volvox reveal the fate of a haploid sex-determining region after a transition to homothallism.</title>
        <authorList>
            <person name="Yamamoto K."/>
            <person name="Hamaji T."/>
            <person name="Kawai-Toyooka H."/>
            <person name="Matsuzaki R."/>
            <person name="Takahashi F."/>
            <person name="Nishimura Y."/>
            <person name="Kawachi M."/>
            <person name="Noguchi H."/>
            <person name="Minakuchi Y."/>
            <person name="Umen J.G."/>
            <person name="Toyoda A."/>
            <person name="Nozaki H."/>
        </authorList>
    </citation>
    <scope>NUCLEOTIDE SEQUENCE</scope>
    <source>
        <strain evidence="3">NIES-3785</strain>
        <strain evidence="2">NIES-3786</strain>
    </source>
</reference>
<keyword evidence="1" id="KW-0732">Signal</keyword>
<dbReference type="Gene3D" id="3.90.550.10">
    <property type="entry name" value="Spore Coat Polysaccharide Biosynthesis Protein SpsA, Chain A"/>
    <property type="match status" value="1"/>
</dbReference>
<feature type="chain" id="PRO_5036433558" evidence="1">
    <location>
        <begin position="20"/>
        <end position="386"/>
    </location>
</feature>
<sequence length="386" mass="45108">MHSLNFLLIILILSQYCDAHSTLRVGERDSGLLQRWLHRTRKLTQDRGEGGDMTSNSEKLAVIVLLTDLDRKDRDRLDMLRTSLDLCFRNLFSTTPGNFYVFTFEDQISNVVQRLGELMQPNVAVLPVQNISWTVPQMAADRGRWHSFHNANYRLMGDWRLAFMPHFARKMGHRYVMQLDDDSYILGPVGTNLVELFDRHGYLLAARNAQRDPPIVTWGLPELARFYLVTNKVMPETLFEFCEPQSIEGLYSEYKRIKLEEGLLPKAQLDKLNQLGLRSRGGWNRTILFGNCLMYSLEWFFRAEVQHFVQLCRTTGASFMYRWNEQGVLAMLWQIFVPRDKIHMFSFDYAHRINATFALQLAEEAARRVRDSSADQLQVRRSRELN</sequence>
<evidence type="ECO:0000313" key="3">
    <source>
        <dbReference type="EMBL" id="GIM13599.1"/>
    </source>
</evidence>
<dbReference type="Proteomes" id="UP000722791">
    <property type="component" value="Unassembled WGS sequence"/>
</dbReference>
<accession>A0A8J4CAX8</accession>
<evidence type="ECO:0000313" key="2">
    <source>
        <dbReference type="EMBL" id="GIL79124.1"/>
    </source>
</evidence>